<dbReference type="CDD" id="cd03263">
    <property type="entry name" value="ABC_subfamily_A"/>
    <property type="match status" value="1"/>
</dbReference>
<dbReference type="GO" id="GO:0016020">
    <property type="term" value="C:membrane"/>
    <property type="evidence" value="ECO:0007669"/>
    <property type="project" value="UniProtKB-SubCell"/>
</dbReference>
<evidence type="ECO:0000256" key="10">
    <source>
        <dbReference type="SAM" id="MobiDB-lite"/>
    </source>
</evidence>
<dbReference type="Pfam" id="PF00005">
    <property type="entry name" value="ABC_tran"/>
    <property type="match status" value="1"/>
</dbReference>
<feature type="compositionally biased region" description="Low complexity" evidence="10">
    <location>
        <begin position="1183"/>
        <end position="1194"/>
    </location>
</feature>
<name>A0A915HR45_ROMCU</name>
<feature type="transmembrane region" description="Helical" evidence="11">
    <location>
        <begin position="614"/>
        <end position="635"/>
    </location>
</feature>
<keyword evidence="13" id="KW-1185">Reference proteome</keyword>
<evidence type="ECO:0000256" key="2">
    <source>
        <dbReference type="ARBA" id="ARBA00008869"/>
    </source>
</evidence>
<feature type="region of interest" description="Disordered" evidence="10">
    <location>
        <begin position="1165"/>
        <end position="1197"/>
    </location>
</feature>
<dbReference type="PROSITE" id="PS50893">
    <property type="entry name" value="ABC_TRANSPORTER_2"/>
    <property type="match status" value="1"/>
</dbReference>
<keyword evidence="3" id="KW-0813">Transport</keyword>
<dbReference type="PANTHER" id="PTHR19229:SF36">
    <property type="entry name" value="ATP-BINDING CASSETTE SUB-FAMILY A MEMBER 2"/>
    <property type="match status" value="1"/>
</dbReference>
<dbReference type="GO" id="GO:0016887">
    <property type="term" value="F:ATP hydrolysis activity"/>
    <property type="evidence" value="ECO:0007669"/>
    <property type="project" value="InterPro"/>
</dbReference>
<dbReference type="Gene3D" id="3.40.50.300">
    <property type="entry name" value="P-loop containing nucleotide triphosphate hydrolases"/>
    <property type="match status" value="1"/>
</dbReference>
<feature type="domain" description="ABC transporter" evidence="12">
    <location>
        <begin position="885"/>
        <end position="1149"/>
    </location>
</feature>
<dbReference type="FunFam" id="3.40.50.300:FF:001253">
    <property type="entry name" value="ATP-binding cassette protein subfamily A, member 10"/>
    <property type="match status" value="1"/>
</dbReference>
<keyword evidence="9 11" id="KW-0472">Membrane</keyword>
<reference evidence="14" key="1">
    <citation type="submission" date="2022-11" db="UniProtKB">
        <authorList>
            <consortium name="WormBaseParasite"/>
        </authorList>
    </citation>
    <scope>IDENTIFICATION</scope>
</reference>
<dbReference type="Pfam" id="PF12698">
    <property type="entry name" value="ABC2_membrane_3"/>
    <property type="match status" value="1"/>
</dbReference>
<evidence type="ECO:0000259" key="12">
    <source>
        <dbReference type="PROSITE" id="PS50893"/>
    </source>
</evidence>
<keyword evidence="6" id="KW-0547">Nucleotide-binding</keyword>
<evidence type="ECO:0000256" key="5">
    <source>
        <dbReference type="ARBA" id="ARBA00022737"/>
    </source>
</evidence>
<comment type="similarity">
    <text evidence="2">Belongs to the ABC transporter superfamily. ABCA family.</text>
</comment>
<evidence type="ECO:0000256" key="7">
    <source>
        <dbReference type="ARBA" id="ARBA00022840"/>
    </source>
</evidence>
<sequence>MLNDVSKIVNKTSRLQSIQVENAGIIVHDIVKNETDLINLLKYGGLSNDSAYNLYFSKIKPIFFLEVAQILTENGITVEDLRNPSLENFLKFLAVESAIRDRFCQISNLEQIITIFDKNSSQKLSAELCEMDFTVFVPKMNGLFDKEAIEPALDKVLKNLTGYDMTIDQLMNISNILQKISANISPKSNIGSLVGNLGKIYGQDFGDYFRRFVCGAGENDTDDSLFLSKSNLERMRERFQGQRHHTAELPELRETNGSSMMFTAGVGPARVYVDPSHRAQSEADHLFKTPRKSIGEEVENQAKESKKVSFFPKKKRKRVFPKDSNNTRVVCNFILLDVLEETQCWDWLKSFEIPQSFLFQLFSILRGFILISPNIDPVERISRKLVDWMDNLRMLQKLLIDLDLNAESYQRVLYDSDLGRSVRVLHKIVHKINNVTHIFDNSTLNRLDTIASFFLNSSDPQAGLPILKSNLQTIIDLLACFRTNRILLMEDERTTEQLATCLMDFNQFFGAVTFQEGKVKSSLPKLTIYKIRLANYLTDTTTRILDKTWNPRPRDRPFMDLKYLYYGFSFLQDSVDKAIIEEQTNTTQRTGVYAQQFPNPCYSIDQFVKATARLLPLCMTLAWVLTFSLIIKNVVYEKELRLKEFMKVMGLGNFLHWAAWYIQTIVVVLVSIILFVTILKFGRIVQKADFTILTLFIVLYANASISQAFLISTLFNNANLAANCGGFIYFVLFLPYSISFPFMDTLKFGHKIAMNLLAQVAFGHGCMYMAIWEDEGEGLQWRNLHLSPDMNDNYNFLTPMLMLIFDAWLYGILTWYIENVFPGAYGIPRPWYFFLQKSYWCGEYHNDLVYVVEDNECWFLICLIDFCEKNDEFMEPPARNAHVGVAVKNLTKSYSNGKVAVDGLSVNFYENQITSFLGHNGAGKTTTISILTGLYPPTSGTVIVRGMDVRTHISKIRKSLGMCPQYNVLFDTLTVEEQLIFYGGLKGLTDQEIELEVEKMLVALNLISKRNVLAKFLSGKYRNRAKQIYTSFPPSGGMKRKLSIAVAFLGDSKIVVLDEPTAGVDPFARRQIWDLMVQCKTGKLSSLFRVQNPNFSSNRRTIIMSTHHMDEADLLGDRIAIIASGKLKCCGSSLFLKNLYGSGYYLTMVLDPSFRNSKARSSMTSIDLKENDGGGKRRVNSLTETTPSCTSSEETTLDEVDAQVPSASKKISKVKRSFSLTDLNRCQASLDKSRKLGIVSYGVSETKLEEIFLKVDPISDDTGNKSPAFYKKFAKFFGRISENCKRPKSGFQTPTPPADDATSDEEELHCDTPLSAYIHESQFMCLHFSKAQ</sequence>
<keyword evidence="5" id="KW-0677">Repeat</keyword>
<feature type="transmembrane region" description="Helical" evidence="11">
    <location>
        <begin position="796"/>
        <end position="817"/>
    </location>
</feature>
<dbReference type="Proteomes" id="UP000887565">
    <property type="component" value="Unplaced"/>
</dbReference>
<dbReference type="InterPro" id="IPR013525">
    <property type="entry name" value="ABC2_TM"/>
</dbReference>
<feature type="transmembrane region" description="Helical" evidence="11">
    <location>
        <begin position="690"/>
        <end position="714"/>
    </location>
</feature>
<evidence type="ECO:0000256" key="9">
    <source>
        <dbReference type="ARBA" id="ARBA00023136"/>
    </source>
</evidence>
<dbReference type="SUPFAM" id="SSF52540">
    <property type="entry name" value="P-loop containing nucleoside triphosphate hydrolases"/>
    <property type="match status" value="1"/>
</dbReference>
<keyword evidence="8 11" id="KW-1133">Transmembrane helix</keyword>
<evidence type="ECO:0000256" key="3">
    <source>
        <dbReference type="ARBA" id="ARBA00022448"/>
    </source>
</evidence>
<dbReference type="GO" id="GO:0140359">
    <property type="term" value="F:ABC-type transporter activity"/>
    <property type="evidence" value="ECO:0007669"/>
    <property type="project" value="InterPro"/>
</dbReference>
<dbReference type="GO" id="GO:0005319">
    <property type="term" value="F:lipid transporter activity"/>
    <property type="evidence" value="ECO:0007669"/>
    <property type="project" value="TreeGrafter"/>
</dbReference>
<evidence type="ECO:0000256" key="4">
    <source>
        <dbReference type="ARBA" id="ARBA00022692"/>
    </source>
</evidence>
<organism evidence="13 14">
    <name type="scientific">Romanomermis culicivorax</name>
    <name type="common">Nematode worm</name>
    <dbReference type="NCBI Taxonomy" id="13658"/>
    <lineage>
        <taxon>Eukaryota</taxon>
        <taxon>Metazoa</taxon>
        <taxon>Ecdysozoa</taxon>
        <taxon>Nematoda</taxon>
        <taxon>Enoplea</taxon>
        <taxon>Dorylaimia</taxon>
        <taxon>Mermithida</taxon>
        <taxon>Mermithoidea</taxon>
        <taxon>Mermithidae</taxon>
        <taxon>Romanomermis</taxon>
    </lineage>
</organism>
<evidence type="ECO:0000256" key="6">
    <source>
        <dbReference type="ARBA" id="ARBA00022741"/>
    </source>
</evidence>
<evidence type="ECO:0000256" key="11">
    <source>
        <dbReference type="SAM" id="Phobius"/>
    </source>
</evidence>
<dbReference type="InterPro" id="IPR026082">
    <property type="entry name" value="ABCA"/>
</dbReference>
<keyword evidence="4 11" id="KW-0812">Transmembrane</keyword>
<feature type="transmembrane region" description="Helical" evidence="11">
    <location>
        <begin position="752"/>
        <end position="771"/>
    </location>
</feature>
<proteinExistence type="inferred from homology"/>
<protein>
    <submittedName>
        <fullName evidence="14">ABC transporter domain-containing protein</fullName>
    </submittedName>
</protein>
<evidence type="ECO:0000256" key="1">
    <source>
        <dbReference type="ARBA" id="ARBA00004141"/>
    </source>
</evidence>
<dbReference type="WBParaSite" id="nRc.2.0.1.t04209-RA">
    <property type="protein sequence ID" value="nRc.2.0.1.t04209-RA"/>
    <property type="gene ID" value="nRc.2.0.1.g04209"/>
</dbReference>
<feature type="transmembrane region" description="Helical" evidence="11">
    <location>
        <begin position="655"/>
        <end position="678"/>
    </location>
</feature>
<evidence type="ECO:0000256" key="8">
    <source>
        <dbReference type="ARBA" id="ARBA00022989"/>
    </source>
</evidence>
<dbReference type="SMART" id="SM00382">
    <property type="entry name" value="AAA"/>
    <property type="match status" value="1"/>
</dbReference>
<evidence type="ECO:0000313" key="14">
    <source>
        <dbReference type="WBParaSite" id="nRc.2.0.1.t04209-RA"/>
    </source>
</evidence>
<feature type="transmembrane region" description="Helical" evidence="11">
    <location>
        <begin position="720"/>
        <end position="740"/>
    </location>
</feature>
<dbReference type="PANTHER" id="PTHR19229">
    <property type="entry name" value="ATP-BINDING CASSETTE TRANSPORTER SUBFAMILY A ABCA"/>
    <property type="match status" value="1"/>
</dbReference>
<comment type="subcellular location">
    <subcellularLocation>
        <location evidence="1">Membrane</location>
        <topology evidence="1">Multi-pass membrane protein</topology>
    </subcellularLocation>
</comment>
<dbReference type="InterPro" id="IPR003439">
    <property type="entry name" value="ABC_transporter-like_ATP-bd"/>
</dbReference>
<keyword evidence="7" id="KW-0067">ATP-binding</keyword>
<dbReference type="InterPro" id="IPR003593">
    <property type="entry name" value="AAA+_ATPase"/>
</dbReference>
<evidence type="ECO:0000313" key="13">
    <source>
        <dbReference type="Proteomes" id="UP000887565"/>
    </source>
</evidence>
<feature type="region of interest" description="Disordered" evidence="10">
    <location>
        <begin position="1287"/>
        <end position="1306"/>
    </location>
</feature>
<accession>A0A915HR45</accession>
<dbReference type="GO" id="GO:0005524">
    <property type="term" value="F:ATP binding"/>
    <property type="evidence" value="ECO:0007669"/>
    <property type="project" value="UniProtKB-KW"/>
</dbReference>
<dbReference type="InterPro" id="IPR027417">
    <property type="entry name" value="P-loop_NTPase"/>
</dbReference>